<organism evidence="3 4">
    <name type="scientific">Thermobifida fusca TM51</name>
    <dbReference type="NCBI Taxonomy" id="1169414"/>
    <lineage>
        <taxon>Bacteria</taxon>
        <taxon>Bacillati</taxon>
        <taxon>Actinomycetota</taxon>
        <taxon>Actinomycetes</taxon>
        <taxon>Streptosporangiales</taxon>
        <taxon>Nocardiopsidaceae</taxon>
        <taxon>Thermobifida</taxon>
    </lineage>
</organism>
<dbReference type="GO" id="GO:0016747">
    <property type="term" value="F:acyltransferase activity, transferring groups other than amino-acyl groups"/>
    <property type="evidence" value="ECO:0007669"/>
    <property type="project" value="InterPro"/>
</dbReference>
<dbReference type="InterPro" id="IPR016181">
    <property type="entry name" value="Acyl_CoA_acyltransferase"/>
</dbReference>
<dbReference type="Proteomes" id="UP000014184">
    <property type="component" value="Unassembled WGS sequence"/>
</dbReference>
<name>A0A9P2TAV0_THEFU</name>
<evidence type="ECO:0000313" key="3">
    <source>
        <dbReference type="EMBL" id="EOR71039.1"/>
    </source>
</evidence>
<feature type="domain" description="N-acetyltransferase" evidence="2">
    <location>
        <begin position="6"/>
        <end position="93"/>
    </location>
</feature>
<dbReference type="AlphaFoldDB" id="A0A9P2TAV0"/>
<dbReference type="RefSeq" id="WP_016188915.1">
    <property type="nucleotide sequence ID" value="NZ_AOSG01000054.1"/>
</dbReference>
<dbReference type="PANTHER" id="PTHR31435:SF10">
    <property type="entry name" value="BSR4717 PROTEIN"/>
    <property type="match status" value="1"/>
</dbReference>
<gene>
    <name evidence="3" type="ORF">TM51_10091</name>
</gene>
<dbReference type="SUPFAM" id="SSF55729">
    <property type="entry name" value="Acyl-CoA N-acyltransferases (Nat)"/>
    <property type="match status" value="1"/>
</dbReference>
<keyword evidence="4" id="KW-1185">Reference proteome</keyword>
<protein>
    <recommendedName>
        <fullName evidence="5">N-acetyltransferase domain-containing protein</fullName>
    </recommendedName>
</protein>
<dbReference type="InterPro" id="IPR000182">
    <property type="entry name" value="GNAT_dom"/>
</dbReference>
<proteinExistence type="predicted"/>
<evidence type="ECO:0000313" key="4">
    <source>
        <dbReference type="Proteomes" id="UP000014184"/>
    </source>
</evidence>
<dbReference type="CDD" id="cd04301">
    <property type="entry name" value="NAT_SF"/>
    <property type="match status" value="1"/>
</dbReference>
<evidence type="ECO:0000259" key="1">
    <source>
        <dbReference type="PROSITE" id="PS51186"/>
    </source>
</evidence>
<dbReference type="Pfam" id="PF14542">
    <property type="entry name" value="Acetyltransf_CG"/>
    <property type="match status" value="1"/>
</dbReference>
<dbReference type="PANTHER" id="PTHR31435">
    <property type="entry name" value="PROTEIN NATD1"/>
    <property type="match status" value="1"/>
</dbReference>
<dbReference type="PROSITE" id="PS51186">
    <property type="entry name" value="GNAT"/>
    <property type="match status" value="1"/>
</dbReference>
<dbReference type="PROSITE" id="PS51729">
    <property type="entry name" value="GNAT_YJDJ"/>
    <property type="match status" value="1"/>
</dbReference>
<dbReference type="InterPro" id="IPR045057">
    <property type="entry name" value="Gcn5-rel_NAT"/>
</dbReference>
<dbReference type="Gene3D" id="3.40.630.30">
    <property type="match status" value="1"/>
</dbReference>
<dbReference type="EMBL" id="AOSG01000054">
    <property type="protein sequence ID" value="EOR71039.1"/>
    <property type="molecule type" value="Genomic_DNA"/>
</dbReference>
<sequence length="96" mass="10828">MDVTVIDNPAQHRYEIRAGEKIAGFTEYQPVAGDRVVFFHTRVDGSFQGKGIGSRLVREALDDVRARGLRVRAVCPYVKAWLERHPDYADLVDRAG</sequence>
<reference evidence="3 4" key="1">
    <citation type="journal article" date="2013" name="Genome Announc.">
        <title>Draft Genome Sequence of the Lignocellulose Decomposer Thermobifida fusca Strain TM51.</title>
        <authorList>
            <person name="Toth A."/>
            <person name="Barna T."/>
            <person name="Nagy I."/>
            <person name="Horvath B."/>
            <person name="Nagy I."/>
            <person name="Tancsics A."/>
            <person name="Kriszt B."/>
            <person name="Baka E."/>
            <person name="Fekete C."/>
            <person name="Kukolya J."/>
        </authorList>
    </citation>
    <scope>NUCLEOTIDE SEQUENCE [LARGE SCALE GENOMIC DNA]</scope>
    <source>
        <strain evidence="3 4">TM51</strain>
    </source>
</reference>
<evidence type="ECO:0000259" key="2">
    <source>
        <dbReference type="PROSITE" id="PS51729"/>
    </source>
</evidence>
<comment type="caution">
    <text evidence="3">The sequence shown here is derived from an EMBL/GenBank/DDBJ whole genome shotgun (WGS) entry which is preliminary data.</text>
</comment>
<accession>A0A9P2TAV0</accession>
<evidence type="ECO:0008006" key="5">
    <source>
        <dbReference type="Google" id="ProtNLM"/>
    </source>
</evidence>
<feature type="domain" description="N-acetyltransferase" evidence="1">
    <location>
        <begin position="1"/>
        <end position="96"/>
    </location>
</feature>
<dbReference type="InterPro" id="IPR031165">
    <property type="entry name" value="GNAT_YJDJ"/>
</dbReference>